<protein>
    <recommendedName>
        <fullName evidence="2">Fe/B12 periplasmic-binding domain-containing protein</fullName>
    </recommendedName>
</protein>
<comment type="caution">
    <text evidence="3">The sequence shown here is derived from an EMBL/GenBank/DDBJ whole genome shotgun (WGS) entry which is preliminary data.</text>
</comment>
<organism evidence="3 4">
    <name type="scientific">Porphyromonas gingivicanis</name>
    <dbReference type="NCBI Taxonomy" id="266762"/>
    <lineage>
        <taxon>Bacteria</taxon>
        <taxon>Pseudomonadati</taxon>
        <taxon>Bacteroidota</taxon>
        <taxon>Bacteroidia</taxon>
        <taxon>Bacteroidales</taxon>
        <taxon>Porphyromonadaceae</taxon>
        <taxon>Porphyromonas</taxon>
    </lineage>
</organism>
<evidence type="ECO:0000259" key="2">
    <source>
        <dbReference type="PROSITE" id="PS50983"/>
    </source>
</evidence>
<evidence type="ECO:0000256" key="1">
    <source>
        <dbReference type="SAM" id="SignalP"/>
    </source>
</evidence>
<dbReference type="Pfam" id="PF01497">
    <property type="entry name" value="Peripla_BP_2"/>
    <property type="match status" value="1"/>
</dbReference>
<dbReference type="STRING" id="266762.HQ36_02685"/>
<dbReference type="PROSITE" id="PS50983">
    <property type="entry name" value="FE_B12_PBP"/>
    <property type="match status" value="1"/>
</dbReference>
<accession>A0A0A2G4Z0</accession>
<keyword evidence="4" id="KW-1185">Reference proteome</keyword>
<dbReference type="EMBL" id="JQZW01000007">
    <property type="protein sequence ID" value="KGN98338.1"/>
    <property type="molecule type" value="Genomic_DNA"/>
</dbReference>
<dbReference type="Gene3D" id="3.40.50.1980">
    <property type="entry name" value="Nitrogenase molybdenum iron protein domain"/>
    <property type="match status" value="2"/>
</dbReference>
<dbReference type="InterPro" id="IPR050902">
    <property type="entry name" value="ABC_Transporter_SBP"/>
</dbReference>
<dbReference type="PANTHER" id="PTHR30535:SF34">
    <property type="entry name" value="MOLYBDATE-BINDING PROTEIN MOLA"/>
    <property type="match status" value="1"/>
</dbReference>
<dbReference type="AlphaFoldDB" id="A0A0A2G4Z0"/>
<dbReference type="eggNOG" id="COG0614">
    <property type="taxonomic scope" value="Bacteria"/>
</dbReference>
<dbReference type="RefSeq" id="WP_025842216.1">
    <property type="nucleotide sequence ID" value="NZ_JQZW01000007.1"/>
</dbReference>
<keyword evidence="1" id="KW-0732">Signal</keyword>
<feature type="chain" id="PRO_5001987022" description="Fe/B12 periplasmic-binding domain-containing protein" evidence="1">
    <location>
        <begin position="25"/>
        <end position="389"/>
    </location>
</feature>
<evidence type="ECO:0000313" key="4">
    <source>
        <dbReference type="Proteomes" id="UP000030134"/>
    </source>
</evidence>
<reference evidence="3 4" key="1">
    <citation type="submission" date="2014-08" db="EMBL/GenBank/DDBJ databases">
        <title>Porphyromonas gingivicanis strain:COT-022_OH1391 Genome sequencing.</title>
        <authorList>
            <person name="Wallis C."/>
            <person name="Deusch O."/>
            <person name="O'Flynn C."/>
            <person name="Davis I."/>
            <person name="Jospin G."/>
            <person name="Darling A.E."/>
            <person name="Coil D.A."/>
            <person name="Alexiev A."/>
            <person name="Horsfall A."/>
            <person name="Kirkwood N."/>
            <person name="Harris S."/>
            <person name="Eisen J.A."/>
        </authorList>
    </citation>
    <scope>NUCLEOTIDE SEQUENCE [LARGE SCALE GENOMIC DNA]</scope>
    <source>
        <strain evidence="4">COT-022 OH1391</strain>
    </source>
</reference>
<dbReference type="PANTHER" id="PTHR30535">
    <property type="entry name" value="VITAMIN B12-BINDING PROTEIN"/>
    <property type="match status" value="1"/>
</dbReference>
<dbReference type="GO" id="GO:0071281">
    <property type="term" value="P:cellular response to iron ion"/>
    <property type="evidence" value="ECO:0007669"/>
    <property type="project" value="TreeGrafter"/>
</dbReference>
<gene>
    <name evidence="3" type="ORF">HQ36_02685</name>
</gene>
<dbReference type="PROSITE" id="PS51257">
    <property type="entry name" value="PROKAR_LIPOPROTEIN"/>
    <property type="match status" value="1"/>
</dbReference>
<feature type="signal peptide" evidence="1">
    <location>
        <begin position="1"/>
        <end position="24"/>
    </location>
</feature>
<evidence type="ECO:0000313" key="3">
    <source>
        <dbReference type="EMBL" id="KGN98338.1"/>
    </source>
</evidence>
<name>A0A0A2G4Z0_9PORP</name>
<sequence>MVHFRYSYRQSVGLLLCCIGLFFASCQTEQNESTISTAPFTIESAQPRIIYAEGVGIEHLEDNTHRIWVKDVKTQDTLACFRLVPNGQEPLELSAREQLIRIPLQRVACMSLTFVGGLELLGVGDRVVAVSDTALIYDPLLRSEAQKGKIASIARHNVLDREQLLSIAPDVLMLDYTDYLRLKLSDMQDIQCFYNMDWKETTPLGRAEWIKVLGLLTGKGGTAEAIFTQKEQAYKKLTTKIQEIKKKPSVLFGQAYQGTWYLPDSNSYVATLIRDAGGLYQAPRNSGGGALSTEQVFAEHGADDIWLAWSSAYVSSLREFGQLQEHYTLFNAYKRGQVFLNDKRSSRQGGNDYWEQGPYFPEILLQDLMLLFHPTLVVQDSIRFWRRLE</sequence>
<feature type="domain" description="Fe/B12 periplasmic-binding" evidence="2">
    <location>
        <begin position="106"/>
        <end position="376"/>
    </location>
</feature>
<dbReference type="InterPro" id="IPR002491">
    <property type="entry name" value="ABC_transptr_periplasmic_BD"/>
</dbReference>
<dbReference type="SUPFAM" id="SSF53807">
    <property type="entry name" value="Helical backbone' metal receptor"/>
    <property type="match status" value="1"/>
</dbReference>
<dbReference type="Proteomes" id="UP000030134">
    <property type="component" value="Unassembled WGS sequence"/>
</dbReference>
<proteinExistence type="predicted"/>
<dbReference type="OrthoDB" id="9812528at2"/>